<dbReference type="SUPFAM" id="SSF51556">
    <property type="entry name" value="Metallo-dependent hydrolases"/>
    <property type="match status" value="1"/>
</dbReference>
<reference evidence="4" key="1">
    <citation type="submission" date="2016-12" db="EMBL/GenBank/DDBJ databases">
        <authorList>
            <person name="Varghese N."/>
            <person name="Submissions S."/>
        </authorList>
    </citation>
    <scope>NUCLEOTIDE SEQUENCE [LARGE SCALE GENOMIC DNA]</scope>
    <source>
        <strain evidence="4">DSM 16779</strain>
    </source>
</reference>
<dbReference type="PANTHER" id="PTHR21240">
    <property type="entry name" value="2-AMINO-3-CARBOXYLMUCONATE-6-SEMIALDEHYDE DECARBOXYLASE"/>
    <property type="match status" value="1"/>
</dbReference>
<dbReference type="AlphaFoldDB" id="A0A1N6EJB9"/>
<dbReference type="GO" id="GO:0005737">
    <property type="term" value="C:cytoplasm"/>
    <property type="evidence" value="ECO:0007669"/>
    <property type="project" value="TreeGrafter"/>
</dbReference>
<dbReference type="GO" id="GO:0016831">
    <property type="term" value="F:carboxy-lyase activity"/>
    <property type="evidence" value="ECO:0007669"/>
    <property type="project" value="InterPro"/>
</dbReference>
<dbReference type="Pfam" id="PF04909">
    <property type="entry name" value="Amidohydro_2"/>
    <property type="match status" value="1"/>
</dbReference>
<gene>
    <name evidence="3" type="ORF">SAMN05421769_0435</name>
</gene>
<dbReference type="InterPro" id="IPR006680">
    <property type="entry name" value="Amidohydro-rel"/>
</dbReference>
<proteinExistence type="predicted"/>
<evidence type="ECO:0000313" key="4">
    <source>
        <dbReference type="Proteomes" id="UP000184782"/>
    </source>
</evidence>
<evidence type="ECO:0000259" key="2">
    <source>
        <dbReference type="Pfam" id="PF04909"/>
    </source>
</evidence>
<dbReference type="EMBL" id="FSRQ01000001">
    <property type="protein sequence ID" value="SIN83135.1"/>
    <property type="molecule type" value="Genomic_DNA"/>
</dbReference>
<evidence type="ECO:0000256" key="1">
    <source>
        <dbReference type="ARBA" id="ARBA00023239"/>
    </source>
</evidence>
<dbReference type="InterPro" id="IPR032465">
    <property type="entry name" value="ACMSD"/>
</dbReference>
<organism evidence="3 4">
    <name type="scientific">Chryseobacterium scophthalmum</name>
    <dbReference type="NCBI Taxonomy" id="59733"/>
    <lineage>
        <taxon>Bacteria</taxon>
        <taxon>Pseudomonadati</taxon>
        <taxon>Bacteroidota</taxon>
        <taxon>Flavobacteriia</taxon>
        <taxon>Flavobacteriales</taxon>
        <taxon>Weeksellaceae</taxon>
        <taxon>Chryseobacterium group</taxon>
        <taxon>Chryseobacterium</taxon>
    </lineage>
</organism>
<dbReference type="OrthoDB" id="1407586at2"/>
<sequence>MNYQTQFSEKVNLNHLTDNPLDRASGKVKDILNGDFCIDVHAHLFDIKCINKSYFIIRMLKDLVGLKSGSETYSDLSIEQAYNEIDENDENWEDELEEKLRENPALMQTQNTKGIIDIYKARKFLGFKTMEEVYDYYLENFSLSKVTENKKVIVTALMMDLETGWNVKLKKSLYDQIIELKALRDKHPVLPFFVCDPRRADLESDKENLYSLFNLAFSKDSPFFGVKIYPALGYDPSDYRLWPIYEVCEKYKIPVLSHCGGESITTDITNDLVIYEGDKKVSHSKKNRTEVGYSLNDPKRWTLVLEKFPKLKLNLAHFGGYETWSKPSKVTHNGQARKETIFDFMEKYENVFADFSYNLIETDLSKSLREVLTAEKKIRERTLFGTDYWVVSKEGDLLKEQREFLTIMDDNFSALKLSELLTVDNPKKYLFG</sequence>
<keyword evidence="1" id="KW-0456">Lyase</keyword>
<dbReference type="STRING" id="59733.SAMN05421769_0435"/>
<name>A0A1N6EJB9_9FLAO</name>
<keyword evidence="3" id="KW-0378">Hydrolase</keyword>
<dbReference type="PANTHER" id="PTHR21240:SF28">
    <property type="entry name" value="ISO-OROTATE DECARBOXYLASE (EUROFUNG)"/>
    <property type="match status" value="1"/>
</dbReference>
<feature type="domain" description="Amidohydrolase-related" evidence="2">
    <location>
        <begin position="223"/>
        <end position="403"/>
    </location>
</feature>
<evidence type="ECO:0000313" key="3">
    <source>
        <dbReference type="EMBL" id="SIN83135.1"/>
    </source>
</evidence>
<dbReference type="Proteomes" id="UP000184782">
    <property type="component" value="Unassembled WGS sequence"/>
</dbReference>
<protein>
    <submittedName>
        <fullName evidence="3">Amidohydrolase</fullName>
    </submittedName>
</protein>
<dbReference type="InterPro" id="IPR032466">
    <property type="entry name" value="Metal_Hydrolase"/>
</dbReference>
<keyword evidence="4" id="KW-1185">Reference proteome</keyword>
<dbReference type="GO" id="GO:0019748">
    <property type="term" value="P:secondary metabolic process"/>
    <property type="evidence" value="ECO:0007669"/>
    <property type="project" value="TreeGrafter"/>
</dbReference>
<accession>A0A1N6EJB9</accession>
<dbReference type="Gene3D" id="3.20.20.140">
    <property type="entry name" value="Metal-dependent hydrolases"/>
    <property type="match status" value="1"/>
</dbReference>
<dbReference type="GO" id="GO:0016787">
    <property type="term" value="F:hydrolase activity"/>
    <property type="evidence" value="ECO:0007669"/>
    <property type="project" value="UniProtKB-KW"/>
</dbReference>
<dbReference type="RefSeq" id="WP_074228342.1">
    <property type="nucleotide sequence ID" value="NZ_FSRQ01000001.1"/>
</dbReference>